<dbReference type="RefSeq" id="WP_184880912.1">
    <property type="nucleotide sequence ID" value="NZ_BOOV01000007.1"/>
</dbReference>
<dbReference type="Pfam" id="PF13224">
    <property type="entry name" value="DUF4032"/>
    <property type="match status" value="1"/>
</dbReference>
<keyword evidence="3" id="KW-1185">Reference proteome</keyword>
<dbReference type="InterPro" id="IPR025111">
    <property type="entry name" value="DUF4032"/>
</dbReference>
<reference evidence="2 3" key="1">
    <citation type="submission" date="2020-08" db="EMBL/GenBank/DDBJ databases">
        <title>Sequencing the genomes of 1000 actinobacteria strains.</title>
        <authorList>
            <person name="Klenk H.-P."/>
        </authorList>
    </citation>
    <scope>NUCLEOTIDE SEQUENCE [LARGE SCALE GENOMIC DNA]</scope>
    <source>
        <strain evidence="2 3">DSM 45784</strain>
    </source>
</reference>
<dbReference type="Proteomes" id="UP000542210">
    <property type="component" value="Unassembled WGS sequence"/>
</dbReference>
<dbReference type="AlphaFoldDB" id="A0A7W7D7E8"/>
<dbReference type="EMBL" id="JACHND010000001">
    <property type="protein sequence ID" value="MBB4701683.1"/>
    <property type="molecule type" value="Genomic_DNA"/>
</dbReference>
<evidence type="ECO:0000259" key="1">
    <source>
        <dbReference type="Pfam" id="PF13224"/>
    </source>
</evidence>
<sequence>MPLQMTGAPSDPDLIRLPWDVPLEEWPEHHLVTLPRGISRHIVRFARLSGRVYAIKEISERYAKREYQLLWDLNRLDAPAVEPVAVVTGRREAGGEPLDSALITRHLQFSLPYRAMLSGTLRPDTLIRLLDALAVLLVRLHLAGFYWGDCSLSNTLFRRDAGAFAAYLVDAETGELHPVLSEGQRNYDIEVAHINIYGEMLDLEAGGFLHSSIDPLAFAEQLCRRYHRLWDELTQEEIVEDVEWHLIDQRIRRLNSLGFDVAEMMVRRKAGTARLIVRPKVVDSGHHQRRLLRLTGLDVEENQARRLLNDLDSFRVAKGLRHEDEAIVAHRWLAEIFQPTVTAIPPGLRGKLEPAQLFHEVLDHRWYMSETAGRDVGLEAALRSYIDTVLIFKPDEKAIIGAPETDATGL</sequence>
<organism evidence="2 3">
    <name type="scientific">Sphaerisporangium siamense</name>
    <dbReference type="NCBI Taxonomy" id="795645"/>
    <lineage>
        <taxon>Bacteria</taxon>
        <taxon>Bacillati</taxon>
        <taxon>Actinomycetota</taxon>
        <taxon>Actinomycetes</taxon>
        <taxon>Streptosporangiales</taxon>
        <taxon>Streptosporangiaceae</taxon>
        <taxon>Sphaerisporangium</taxon>
    </lineage>
</organism>
<evidence type="ECO:0000313" key="3">
    <source>
        <dbReference type="Proteomes" id="UP000542210"/>
    </source>
</evidence>
<accession>A0A7W7D7E8</accession>
<evidence type="ECO:0000313" key="2">
    <source>
        <dbReference type="EMBL" id="MBB4701683.1"/>
    </source>
</evidence>
<feature type="domain" description="DUF4032" evidence="1">
    <location>
        <begin position="228"/>
        <end position="390"/>
    </location>
</feature>
<comment type="caution">
    <text evidence="2">The sequence shown here is derived from an EMBL/GenBank/DDBJ whole genome shotgun (WGS) entry which is preliminary data.</text>
</comment>
<dbReference type="InterPro" id="IPR011009">
    <property type="entry name" value="Kinase-like_dom_sf"/>
</dbReference>
<gene>
    <name evidence="2" type="ORF">BJ982_003227</name>
</gene>
<name>A0A7W7D7E8_9ACTN</name>
<proteinExistence type="predicted"/>
<dbReference type="Pfam" id="PF06293">
    <property type="entry name" value="Kdo"/>
    <property type="match status" value="1"/>
</dbReference>
<protein>
    <recommendedName>
        <fullName evidence="1">DUF4032 domain-containing protein</fullName>
    </recommendedName>
</protein>
<dbReference type="SUPFAM" id="SSF56112">
    <property type="entry name" value="Protein kinase-like (PK-like)"/>
    <property type="match status" value="1"/>
</dbReference>